<dbReference type="PATRIC" id="fig|1293598.4.peg.1301"/>
<comment type="catalytic activity">
    <reaction evidence="1 6">
        <text>Hydrolysis of terminal, non-reducing alpha-D-galactose residues in alpha-D-galactosides, including galactose oligosaccharides, galactomannans and galactolipids.</text>
        <dbReference type="EC" id="3.2.1.22"/>
    </reaction>
</comment>
<feature type="binding site" evidence="8">
    <location>
        <begin position="475"/>
        <end position="479"/>
    </location>
    <ligand>
        <name>substrate</name>
    </ligand>
</feature>
<accession>A0A0R2MS98</accession>
<dbReference type="Proteomes" id="UP000050969">
    <property type="component" value="Unassembled WGS sequence"/>
</dbReference>
<gene>
    <name evidence="11" type="ORF">IV56_GL001238</name>
</gene>
<dbReference type="InterPro" id="IPR017853">
    <property type="entry name" value="GH"/>
</dbReference>
<protein>
    <recommendedName>
        <fullName evidence="3 6">Alpha-galactosidase</fullName>
        <ecNumber evidence="3 6">3.2.1.22</ecNumber>
    </recommendedName>
</protein>
<evidence type="ECO:0000259" key="10">
    <source>
        <dbReference type="Pfam" id="PF16875"/>
    </source>
</evidence>
<dbReference type="Pfam" id="PF16875">
    <property type="entry name" value="Glyco_hydro_36N"/>
    <property type="match status" value="1"/>
</dbReference>
<evidence type="ECO:0000259" key="9">
    <source>
        <dbReference type="Pfam" id="PF16874"/>
    </source>
</evidence>
<keyword evidence="5 6" id="KW-0326">Glycosidase</keyword>
<dbReference type="GO" id="GO:0016052">
    <property type="term" value="P:carbohydrate catabolic process"/>
    <property type="evidence" value="ECO:0007669"/>
    <property type="project" value="InterPro"/>
</dbReference>
<feature type="active site" description="Proton donor" evidence="7">
    <location>
        <position position="547"/>
    </location>
</feature>
<dbReference type="EC" id="3.2.1.22" evidence="3 6"/>
<feature type="binding site" evidence="8">
    <location>
        <position position="525"/>
    </location>
    <ligand>
        <name>substrate</name>
    </ligand>
</feature>
<dbReference type="AlphaFoldDB" id="A0A0R2MS98"/>
<keyword evidence="12" id="KW-1185">Reference proteome</keyword>
<dbReference type="InterPro" id="IPR000111">
    <property type="entry name" value="Glyco_hydro_27/36_CS"/>
</dbReference>
<dbReference type="InterPro" id="IPR013780">
    <property type="entry name" value="Glyco_hydro_b"/>
</dbReference>
<feature type="binding site" evidence="8">
    <location>
        <position position="442"/>
    </location>
    <ligand>
        <name>substrate</name>
    </ligand>
</feature>
<dbReference type="InterPro" id="IPR031705">
    <property type="entry name" value="Glyco_hydro_36_C"/>
</dbReference>
<dbReference type="PRINTS" id="PR00743">
    <property type="entry name" value="GLHYDRLASE36"/>
</dbReference>
<dbReference type="Gene3D" id="2.70.98.60">
    <property type="entry name" value="alpha-galactosidase from lactobacil brevis"/>
    <property type="match status" value="1"/>
</dbReference>
<evidence type="ECO:0000313" key="11">
    <source>
        <dbReference type="EMBL" id="KRO16455.1"/>
    </source>
</evidence>
<dbReference type="SUPFAM" id="SSF51445">
    <property type="entry name" value="(Trans)glycosidases"/>
    <property type="match status" value="1"/>
</dbReference>
<dbReference type="CDD" id="cd14791">
    <property type="entry name" value="GH36"/>
    <property type="match status" value="1"/>
</dbReference>
<feature type="active site" description="Nucleophile" evidence="7">
    <location>
        <position position="477"/>
    </location>
</feature>
<proteinExistence type="inferred from homology"/>
<sequence>MITFDDNNRCFHLTNQQISYVMRVSELDVLTHVYFGAAVPFVGGLRQYPHVDRSFSPNYAAAKSRAYSMDTQPLEYPTGNGDFREAAMLLTQANGAQYLDLHYVDYEIIAGKPALEGLPATFATPQRSAETLNIVMRDAANQIDVILSYSIFADLPIVTRSAKVINRGEQMVTLNRALSASVDYPMDDWEVLNLIGGWSKERSISRHPVTMGEFVIDSKRGTSSHQHNPFIALLHPATTEDQGEVYGYNLVYSGNHQMRVEEDQLGAVRVQAGINDFHFNWQLQPDASFQTPEVVMAYSNHGLNGMSHAYHTLYTDNLMTSRFAHEERPTLINNWEATFFDFTSDSLKPIIDQAANLGIEMFVLDDGWFGHRDNDNNSLGDWFEFKGKIAGGLGHFAQYVHQRGLKFGLWFEPEMVSADSELYHKHPDWAFAVPGNTPLVGRDQYVLDFSRQDVRDFIEDEITAVLDQVQIDYIKWDMNRSLTDVFTQSLPADRQGEVYHRYVLGLYQMLNHLTKRYPDILFESCSGGGGRFDPGMLYYMPQTWTSDNTDAVDRLNIQYGTSLVYPPVAMGSHVSAVPNSQNGRETSLEMRAAVAMGGNFGYELDLNQLSDGERAQVKEQVAFYKQHRHLIQFGTFYRLRSPFDQGNLVSWGMVDAKQREAIYFVYTLSARANADLQVIKFAGLDPNTRYRVSGMPDVYSGAELMQIGFYLDPAAYRGDYNQRIYTVNAVEEKA</sequence>
<feature type="domain" description="Glycosyl hydrolase family 36 C-terminal" evidence="9">
    <location>
        <begin position="649"/>
        <end position="726"/>
    </location>
</feature>
<evidence type="ECO:0000313" key="12">
    <source>
        <dbReference type="Proteomes" id="UP000050969"/>
    </source>
</evidence>
<evidence type="ECO:0000256" key="5">
    <source>
        <dbReference type="ARBA" id="ARBA00023295"/>
    </source>
</evidence>
<dbReference type="InterPro" id="IPR002252">
    <property type="entry name" value="Glyco_hydro_36"/>
</dbReference>
<evidence type="ECO:0000256" key="4">
    <source>
        <dbReference type="ARBA" id="ARBA00022801"/>
    </source>
</evidence>
<organism evidence="11 12">
    <name type="scientific">Lacticaseibacillus saniviri JCM 17471 = DSM 24301</name>
    <dbReference type="NCBI Taxonomy" id="1293598"/>
    <lineage>
        <taxon>Bacteria</taxon>
        <taxon>Bacillati</taxon>
        <taxon>Bacillota</taxon>
        <taxon>Bacilli</taxon>
        <taxon>Lactobacillales</taxon>
        <taxon>Lactobacillaceae</taxon>
        <taxon>Lacticaseibacillus</taxon>
    </lineage>
</organism>
<dbReference type="InterPro" id="IPR038417">
    <property type="entry name" value="Alpga-gal_N_sf"/>
</dbReference>
<dbReference type="Gene3D" id="2.60.40.1180">
    <property type="entry name" value="Golgi alpha-mannosidase II"/>
    <property type="match status" value="1"/>
</dbReference>
<evidence type="ECO:0000256" key="7">
    <source>
        <dbReference type="PIRSR" id="PIRSR005536-1"/>
    </source>
</evidence>
<dbReference type="FunFam" id="3.20.20.70:FF:000118">
    <property type="entry name" value="Alpha-galactosidase"/>
    <property type="match status" value="1"/>
</dbReference>
<reference evidence="11 12" key="1">
    <citation type="journal article" date="2015" name="Genome Announc.">
        <title>Expanding the biotechnology potential of lactobacilli through comparative genomics of 213 strains and associated genera.</title>
        <authorList>
            <person name="Sun Z."/>
            <person name="Harris H.M."/>
            <person name="McCann A."/>
            <person name="Guo C."/>
            <person name="Argimon S."/>
            <person name="Zhang W."/>
            <person name="Yang X."/>
            <person name="Jeffery I.B."/>
            <person name="Cooney J.C."/>
            <person name="Kagawa T.F."/>
            <person name="Liu W."/>
            <person name="Song Y."/>
            <person name="Salvetti E."/>
            <person name="Wrobel A."/>
            <person name="Rasinkangas P."/>
            <person name="Parkhill J."/>
            <person name="Rea M.C."/>
            <person name="O'Sullivan O."/>
            <person name="Ritari J."/>
            <person name="Douillard F.P."/>
            <person name="Paul Ross R."/>
            <person name="Yang R."/>
            <person name="Briner A.E."/>
            <person name="Felis G.E."/>
            <person name="de Vos W.M."/>
            <person name="Barrangou R."/>
            <person name="Klaenhammer T.R."/>
            <person name="Caufield P.W."/>
            <person name="Cui Y."/>
            <person name="Zhang H."/>
            <person name="O'Toole P.W."/>
        </authorList>
    </citation>
    <scope>NUCLEOTIDE SEQUENCE [LARGE SCALE GENOMIC DNA]</scope>
    <source>
        <strain evidence="11 12">DSM 24301</strain>
    </source>
</reference>
<evidence type="ECO:0000256" key="3">
    <source>
        <dbReference type="ARBA" id="ARBA00012755"/>
    </source>
</evidence>
<dbReference type="PANTHER" id="PTHR43053:SF3">
    <property type="entry name" value="ALPHA-GALACTOSIDASE C-RELATED"/>
    <property type="match status" value="1"/>
</dbReference>
<comment type="caution">
    <text evidence="11">The sequence shown here is derived from an EMBL/GenBank/DDBJ whole genome shotgun (WGS) entry which is preliminary data.</text>
</comment>
<dbReference type="GO" id="GO:0004557">
    <property type="term" value="F:alpha-galactosidase activity"/>
    <property type="evidence" value="ECO:0007669"/>
    <property type="project" value="UniProtKB-UniRule"/>
</dbReference>
<evidence type="ECO:0000256" key="1">
    <source>
        <dbReference type="ARBA" id="ARBA00001255"/>
    </source>
</evidence>
<evidence type="ECO:0000256" key="2">
    <source>
        <dbReference type="ARBA" id="ARBA00006202"/>
    </source>
</evidence>
<dbReference type="Gene3D" id="3.20.20.70">
    <property type="entry name" value="Aldolase class I"/>
    <property type="match status" value="1"/>
</dbReference>
<dbReference type="InterPro" id="IPR013785">
    <property type="entry name" value="Aldolase_TIM"/>
</dbReference>
<name>A0A0R2MS98_9LACO</name>
<evidence type="ECO:0000256" key="6">
    <source>
        <dbReference type="PIRNR" id="PIRNR005536"/>
    </source>
</evidence>
<dbReference type="STRING" id="1293598.IV56_GL001238"/>
<comment type="similarity">
    <text evidence="2">Belongs to the glycosyl hydrolase 36 family.</text>
</comment>
<evidence type="ECO:0000256" key="8">
    <source>
        <dbReference type="PIRSR" id="PIRSR005536-2"/>
    </source>
</evidence>
<keyword evidence="4 6" id="KW-0378">Hydrolase</keyword>
<feature type="binding site" evidence="8">
    <location>
        <position position="198"/>
    </location>
    <ligand>
        <name>substrate</name>
    </ligand>
</feature>
<dbReference type="Pfam" id="PF02065">
    <property type="entry name" value="Melibiase"/>
    <property type="match status" value="1"/>
</dbReference>
<dbReference type="PROSITE" id="PS00512">
    <property type="entry name" value="ALPHA_GALACTOSIDASE"/>
    <property type="match status" value="1"/>
</dbReference>
<dbReference type="InterPro" id="IPR050985">
    <property type="entry name" value="Alpha-glycosidase_related"/>
</dbReference>
<dbReference type="PANTHER" id="PTHR43053">
    <property type="entry name" value="GLYCOSIDASE FAMILY 31"/>
    <property type="match status" value="1"/>
</dbReference>
<dbReference type="PIRSF" id="PIRSF005536">
    <property type="entry name" value="Agal"/>
    <property type="match status" value="1"/>
</dbReference>
<feature type="domain" description="Glycosyl hydrolase family 36 N-terminal" evidence="10">
    <location>
        <begin position="30"/>
        <end position="284"/>
    </location>
</feature>
<feature type="binding site" evidence="8">
    <location>
        <position position="547"/>
    </location>
    <ligand>
        <name>substrate</name>
    </ligand>
</feature>
<feature type="binding site" evidence="8">
    <location>
        <begin position="365"/>
        <end position="366"/>
    </location>
    <ligand>
        <name>substrate</name>
    </ligand>
</feature>
<dbReference type="EMBL" id="JQCE01000038">
    <property type="protein sequence ID" value="KRO16455.1"/>
    <property type="molecule type" value="Genomic_DNA"/>
</dbReference>
<dbReference type="RefSeq" id="WP_056993042.1">
    <property type="nucleotide sequence ID" value="NZ_JQCE01000038.1"/>
</dbReference>
<dbReference type="InterPro" id="IPR031704">
    <property type="entry name" value="Glyco_hydro_36_N"/>
</dbReference>
<dbReference type="Pfam" id="PF16874">
    <property type="entry name" value="Glyco_hydro_36C"/>
    <property type="match status" value="1"/>
</dbReference>